<gene>
    <name evidence="2" type="ORF">GWI33_001616</name>
</gene>
<organism evidence="2 3">
    <name type="scientific">Rhynchophorus ferrugineus</name>
    <name type="common">Red palm weevil</name>
    <name type="synonym">Curculio ferrugineus</name>
    <dbReference type="NCBI Taxonomy" id="354439"/>
    <lineage>
        <taxon>Eukaryota</taxon>
        <taxon>Metazoa</taxon>
        <taxon>Ecdysozoa</taxon>
        <taxon>Arthropoda</taxon>
        <taxon>Hexapoda</taxon>
        <taxon>Insecta</taxon>
        <taxon>Pterygota</taxon>
        <taxon>Neoptera</taxon>
        <taxon>Endopterygota</taxon>
        <taxon>Coleoptera</taxon>
        <taxon>Polyphaga</taxon>
        <taxon>Cucujiformia</taxon>
        <taxon>Curculionidae</taxon>
        <taxon>Dryophthorinae</taxon>
        <taxon>Rhynchophorus</taxon>
    </lineage>
</organism>
<sequence length="129" mass="14203">MQFRIVLGNSLLLRGIFAIQFDFPENILTIIPKRDSILLPDFLADPATIPLRADKKTRVPRRTTKLPRPFSPVPAITDDKHCKFSNGNSIESTTTTAAVATGAVACGGRRAIGREKYGRRGREGGLLRQ</sequence>
<dbReference type="Proteomes" id="UP000625711">
    <property type="component" value="Unassembled WGS sequence"/>
</dbReference>
<evidence type="ECO:0000256" key="1">
    <source>
        <dbReference type="SAM" id="SignalP"/>
    </source>
</evidence>
<reference evidence="2" key="1">
    <citation type="submission" date="2020-08" db="EMBL/GenBank/DDBJ databases">
        <title>Genome sequencing and assembly of the red palm weevil Rhynchophorus ferrugineus.</title>
        <authorList>
            <person name="Dias G.B."/>
            <person name="Bergman C.M."/>
            <person name="Manee M."/>
        </authorList>
    </citation>
    <scope>NUCLEOTIDE SEQUENCE</scope>
    <source>
        <strain evidence="2">AA-2017</strain>
        <tissue evidence="2">Whole larva</tissue>
    </source>
</reference>
<dbReference type="AlphaFoldDB" id="A0A834ISG3"/>
<accession>A0A834ISG3</accession>
<evidence type="ECO:0000313" key="2">
    <source>
        <dbReference type="EMBL" id="KAF7282983.1"/>
    </source>
</evidence>
<dbReference type="EMBL" id="JAACXV010000147">
    <property type="protein sequence ID" value="KAF7282983.1"/>
    <property type="molecule type" value="Genomic_DNA"/>
</dbReference>
<name>A0A834ISG3_RHYFE</name>
<comment type="caution">
    <text evidence="2">The sequence shown here is derived from an EMBL/GenBank/DDBJ whole genome shotgun (WGS) entry which is preliminary data.</text>
</comment>
<keyword evidence="3" id="KW-1185">Reference proteome</keyword>
<protein>
    <submittedName>
        <fullName evidence="2">Uncharacterized protein</fullName>
    </submittedName>
</protein>
<feature type="signal peptide" evidence="1">
    <location>
        <begin position="1"/>
        <end position="18"/>
    </location>
</feature>
<evidence type="ECO:0000313" key="3">
    <source>
        <dbReference type="Proteomes" id="UP000625711"/>
    </source>
</evidence>
<feature type="chain" id="PRO_5032706676" evidence="1">
    <location>
        <begin position="19"/>
        <end position="129"/>
    </location>
</feature>
<proteinExistence type="predicted"/>
<keyword evidence="1" id="KW-0732">Signal</keyword>